<proteinExistence type="predicted"/>
<organism evidence="2 3">
    <name type="scientific">Candidatus Anaerobutyricum stercoris</name>
    <dbReference type="NCBI Taxonomy" id="2838457"/>
    <lineage>
        <taxon>Bacteria</taxon>
        <taxon>Bacillati</taxon>
        <taxon>Bacillota</taxon>
        <taxon>Clostridia</taxon>
        <taxon>Lachnospirales</taxon>
        <taxon>Lachnospiraceae</taxon>
        <taxon>Anaerobutyricum</taxon>
    </lineage>
</organism>
<sequence>MPQNTPRNISPYNASFNLPSEKSEKDSLPGRIKQSPFITVERDFLSSITEDEALIQIIRAHLRQLSAAPP</sequence>
<reference evidence="2" key="2">
    <citation type="submission" date="2021-04" db="EMBL/GenBank/DDBJ databases">
        <authorList>
            <person name="Gilroy R."/>
        </authorList>
    </citation>
    <scope>NUCLEOTIDE SEQUENCE</scope>
    <source>
        <strain evidence="2">CHK179-28034</strain>
    </source>
</reference>
<dbReference type="Proteomes" id="UP000824049">
    <property type="component" value="Unassembled WGS sequence"/>
</dbReference>
<protein>
    <submittedName>
        <fullName evidence="2">Uncharacterized protein</fullName>
    </submittedName>
</protein>
<accession>A0A9D2EJK0</accession>
<evidence type="ECO:0000313" key="2">
    <source>
        <dbReference type="EMBL" id="HIZ38794.1"/>
    </source>
</evidence>
<gene>
    <name evidence="2" type="ORF">H9968_02555</name>
</gene>
<feature type="region of interest" description="Disordered" evidence="1">
    <location>
        <begin position="1"/>
        <end position="30"/>
    </location>
</feature>
<dbReference type="AlphaFoldDB" id="A0A9D2EJK0"/>
<feature type="compositionally biased region" description="Polar residues" evidence="1">
    <location>
        <begin position="1"/>
        <end position="20"/>
    </location>
</feature>
<evidence type="ECO:0000313" key="3">
    <source>
        <dbReference type="Proteomes" id="UP000824049"/>
    </source>
</evidence>
<name>A0A9D2EJK0_9FIRM</name>
<dbReference type="EMBL" id="DXBR01000033">
    <property type="protein sequence ID" value="HIZ38794.1"/>
    <property type="molecule type" value="Genomic_DNA"/>
</dbReference>
<reference evidence="2" key="1">
    <citation type="journal article" date="2021" name="PeerJ">
        <title>Extensive microbial diversity within the chicken gut microbiome revealed by metagenomics and culture.</title>
        <authorList>
            <person name="Gilroy R."/>
            <person name="Ravi A."/>
            <person name="Getino M."/>
            <person name="Pursley I."/>
            <person name="Horton D.L."/>
            <person name="Alikhan N.F."/>
            <person name="Baker D."/>
            <person name="Gharbi K."/>
            <person name="Hall N."/>
            <person name="Watson M."/>
            <person name="Adriaenssens E.M."/>
            <person name="Foster-Nyarko E."/>
            <person name="Jarju S."/>
            <person name="Secka A."/>
            <person name="Antonio M."/>
            <person name="Oren A."/>
            <person name="Chaudhuri R.R."/>
            <person name="La Ragione R."/>
            <person name="Hildebrand F."/>
            <person name="Pallen M.J."/>
        </authorList>
    </citation>
    <scope>NUCLEOTIDE SEQUENCE</scope>
    <source>
        <strain evidence="2">CHK179-28034</strain>
    </source>
</reference>
<evidence type="ECO:0000256" key="1">
    <source>
        <dbReference type="SAM" id="MobiDB-lite"/>
    </source>
</evidence>
<comment type="caution">
    <text evidence="2">The sequence shown here is derived from an EMBL/GenBank/DDBJ whole genome shotgun (WGS) entry which is preliminary data.</text>
</comment>